<reference evidence="7" key="1">
    <citation type="submission" date="2021-01" db="EMBL/GenBank/DDBJ databases">
        <authorList>
            <person name="Corre E."/>
            <person name="Pelletier E."/>
            <person name="Niang G."/>
            <person name="Scheremetjew M."/>
            <person name="Finn R."/>
            <person name="Kale V."/>
            <person name="Holt S."/>
            <person name="Cochrane G."/>
            <person name="Meng A."/>
            <person name="Brown T."/>
            <person name="Cohen L."/>
        </authorList>
    </citation>
    <scope>NUCLEOTIDE SEQUENCE</scope>
    <source>
        <strain evidence="7">CCMP2877</strain>
    </source>
</reference>
<dbReference type="Gene3D" id="3.40.30.10">
    <property type="entry name" value="Glutaredoxin"/>
    <property type="match status" value="1"/>
</dbReference>
<dbReference type="InterPro" id="IPR002109">
    <property type="entry name" value="Glutaredoxin"/>
</dbReference>
<dbReference type="GO" id="GO:0015035">
    <property type="term" value="F:protein-disulfide reductase activity"/>
    <property type="evidence" value="ECO:0007669"/>
    <property type="project" value="TreeGrafter"/>
</dbReference>
<dbReference type="InterPro" id="IPR036249">
    <property type="entry name" value="Thioredoxin-like_sf"/>
</dbReference>
<dbReference type="PANTHER" id="PTHR46679:SF1">
    <property type="entry name" value="GLUTAREDOXIN-2, MITOCHONDRIAL"/>
    <property type="match status" value="1"/>
</dbReference>
<dbReference type="PROSITE" id="PS51354">
    <property type="entry name" value="GLUTAREDOXIN_2"/>
    <property type="match status" value="1"/>
</dbReference>
<dbReference type="SUPFAM" id="SSF52833">
    <property type="entry name" value="Thioredoxin-like"/>
    <property type="match status" value="1"/>
</dbReference>
<evidence type="ECO:0000259" key="6">
    <source>
        <dbReference type="Pfam" id="PF00462"/>
    </source>
</evidence>
<comment type="similarity">
    <text evidence="1">Belongs to the glutaredoxin family.</text>
</comment>
<evidence type="ECO:0000256" key="2">
    <source>
        <dbReference type="ARBA" id="ARBA00022448"/>
    </source>
</evidence>
<keyword evidence="3" id="KW-0249">Electron transport</keyword>
<evidence type="ECO:0000256" key="1">
    <source>
        <dbReference type="ARBA" id="ARBA00007787"/>
    </source>
</evidence>
<dbReference type="Pfam" id="PF00462">
    <property type="entry name" value="Glutaredoxin"/>
    <property type="match status" value="1"/>
</dbReference>
<dbReference type="Gene3D" id="3.40.50.1100">
    <property type="match status" value="1"/>
</dbReference>
<dbReference type="InterPro" id="IPR036052">
    <property type="entry name" value="TrpB-like_PALP_sf"/>
</dbReference>
<gene>
    <name evidence="7" type="ORF">PPAR1163_LOCUS19635</name>
    <name evidence="8" type="ORF">PPAR1163_LOCUS19636</name>
</gene>
<dbReference type="AlphaFoldDB" id="A0A6U4J4J0"/>
<evidence type="ECO:0000256" key="3">
    <source>
        <dbReference type="ARBA" id="ARBA00022982"/>
    </source>
</evidence>
<evidence type="ECO:0000256" key="5">
    <source>
        <dbReference type="ARBA" id="ARBA00023284"/>
    </source>
</evidence>
<organism evidence="7">
    <name type="scientific">Phaeomonas parva</name>
    <dbReference type="NCBI Taxonomy" id="124430"/>
    <lineage>
        <taxon>Eukaryota</taxon>
        <taxon>Sar</taxon>
        <taxon>Stramenopiles</taxon>
        <taxon>Ochrophyta</taxon>
        <taxon>Pinguiophyceae</taxon>
        <taxon>Pinguiochrysidales</taxon>
        <taxon>Pinguiochrysidaceae</taxon>
        <taxon>Phaeomonas</taxon>
    </lineage>
</organism>
<feature type="domain" description="Glutaredoxin" evidence="6">
    <location>
        <begin position="139"/>
        <end position="205"/>
    </location>
</feature>
<protein>
    <recommendedName>
        <fullName evidence="6">Glutaredoxin domain-containing protein</fullName>
    </recommendedName>
</protein>
<dbReference type="PANTHER" id="PTHR46679">
    <property type="match status" value="1"/>
</dbReference>
<name>A0A6U4J4J0_9STRA</name>
<evidence type="ECO:0000256" key="4">
    <source>
        <dbReference type="ARBA" id="ARBA00023157"/>
    </source>
</evidence>
<keyword evidence="5" id="KW-0676">Redox-active center</keyword>
<keyword evidence="2" id="KW-0813">Transport</keyword>
<sequence length="261" mass="27490">MQGWATDFIPKILADAVERGYIDEVRHVSGAAAMAAARDLAAHEGIASGISGGGALAAALELAAALPASSAANVAVVVADGAERYISTPLFDAIPADMTDEERAIAESTPSRAPPAITLPEVNAEAVAFVEAANAGDDVVVWSLENCEFCWTIFKLFDAIGVKYRAINIDAFEYAEGNRGNQYRSALASLTDCNTFPQCFIGGAFMGGAADACIKWKSGELQELLRAAGVPFRDGDGDDAYAGDAFEFLPKWMSQNPLRSK</sequence>
<proteinExistence type="inferred from homology"/>
<dbReference type="EMBL" id="HBGJ01031032">
    <property type="protein sequence ID" value="CAD9261255.1"/>
    <property type="molecule type" value="Transcribed_RNA"/>
</dbReference>
<dbReference type="CDD" id="cd02066">
    <property type="entry name" value="GRX_family"/>
    <property type="match status" value="1"/>
</dbReference>
<dbReference type="EMBL" id="HBGJ01031033">
    <property type="protein sequence ID" value="CAD9261256.1"/>
    <property type="molecule type" value="Transcribed_RNA"/>
</dbReference>
<dbReference type="SUPFAM" id="SSF53686">
    <property type="entry name" value="Tryptophan synthase beta subunit-like PLP-dependent enzymes"/>
    <property type="match status" value="1"/>
</dbReference>
<dbReference type="GO" id="GO:0005739">
    <property type="term" value="C:mitochondrion"/>
    <property type="evidence" value="ECO:0007669"/>
    <property type="project" value="TreeGrafter"/>
</dbReference>
<keyword evidence="4" id="KW-1015">Disulfide bond</keyword>
<evidence type="ECO:0000313" key="7">
    <source>
        <dbReference type="EMBL" id="CAD9261255.1"/>
    </source>
</evidence>
<evidence type="ECO:0000313" key="8">
    <source>
        <dbReference type="EMBL" id="CAD9261256.1"/>
    </source>
</evidence>
<accession>A0A6U4J4J0</accession>